<dbReference type="EMBL" id="AMFJ01034160">
    <property type="protein sequence ID" value="EKD30087.1"/>
    <property type="molecule type" value="Genomic_DNA"/>
</dbReference>
<organism evidence="1">
    <name type="scientific">uncultured bacterium</name>
    <name type="common">gcode 4</name>
    <dbReference type="NCBI Taxonomy" id="1234023"/>
    <lineage>
        <taxon>Bacteria</taxon>
        <taxon>environmental samples</taxon>
    </lineage>
</organism>
<sequence>MGEIRIKNTLSVSDTITKKSCQRNEDTKTQKASPFICIDEKGKETQEDWAEIQKIIPKLQDLNGLFIEMKDKNHFYITHPKTGAELSFALWGIEEAMNMQLFLSKAMIVQNTCFEKQKLLDSCQVYMKADFLNTDFIDLYIDNNPYIIGLDEKLSSSESMESIVRWPNNKRPLSGGIPPFARAIINFLNQIRKDI</sequence>
<protein>
    <submittedName>
        <fullName evidence="1">Uncharacterized protein</fullName>
    </submittedName>
</protein>
<proteinExistence type="predicted"/>
<dbReference type="AlphaFoldDB" id="K1XY69"/>
<accession>K1XY69</accession>
<comment type="caution">
    <text evidence="1">The sequence shown here is derived from an EMBL/GenBank/DDBJ whole genome shotgun (WGS) entry which is preliminary data.</text>
</comment>
<gene>
    <name evidence="1" type="ORF">ACD_78C00160G0003</name>
</gene>
<evidence type="ECO:0000313" key="1">
    <source>
        <dbReference type="EMBL" id="EKD30087.1"/>
    </source>
</evidence>
<name>K1XY69_9BACT</name>
<reference evidence="1" key="1">
    <citation type="journal article" date="2012" name="Science">
        <title>Fermentation, hydrogen, and sulfur metabolism in multiple uncultivated bacterial phyla.</title>
        <authorList>
            <person name="Wrighton K.C."/>
            <person name="Thomas B.C."/>
            <person name="Sharon I."/>
            <person name="Miller C.S."/>
            <person name="Castelle C.J."/>
            <person name="VerBerkmoes N.C."/>
            <person name="Wilkins M.J."/>
            <person name="Hettich R.L."/>
            <person name="Lipton M.S."/>
            <person name="Williams K.H."/>
            <person name="Long P.E."/>
            <person name="Banfield J.F."/>
        </authorList>
    </citation>
    <scope>NUCLEOTIDE SEQUENCE [LARGE SCALE GENOMIC DNA]</scope>
</reference>